<reference evidence="7" key="1">
    <citation type="submission" date="2005-09" db="EMBL/GenBank/DDBJ databases">
        <title>Annotation of the Aspergillus terreus NIH2624 genome.</title>
        <authorList>
            <person name="Birren B.W."/>
            <person name="Lander E.S."/>
            <person name="Galagan J.E."/>
            <person name="Nusbaum C."/>
            <person name="Devon K."/>
            <person name="Henn M."/>
            <person name="Ma L.-J."/>
            <person name="Jaffe D.B."/>
            <person name="Butler J."/>
            <person name="Alvarez P."/>
            <person name="Gnerre S."/>
            <person name="Grabherr M."/>
            <person name="Kleber M."/>
            <person name="Mauceli E.W."/>
            <person name="Brockman W."/>
            <person name="Rounsley S."/>
            <person name="Young S.K."/>
            <person name="LaButti K."/>
            <person name="Pushparaj V."/>
            <person name="DeCaprio D."/>
            <person name="Crawford M."/>
            <person name="Koehrsen M."/>
            <person name="Engels R."/>
            <person name="Montgomery P."/>
            <person name="Pearson M."/>
            <person name="Howarth C."/>
            <person name="Larson L."/>
            <person name="Luoma S."/>
            <person name="White J."/>
            <person name="Alvarado L."/>
            <person name="Kodira C.D."/>
            <person name="Zeng Q."/>
            <person name="Oleary S."/>
            <person name="Yandava C."/>
            <person name="Denning D.W."/>
            <person name="Nierman W.C."/>
            <person name="Milne T."/>
            <person name="Madden K."/>
        </authorList>
    </citation>
    <scope>NUCLEOTIDE SEQUENCE [LARGE SCALE GENOMIC DNA]</scope>
    <source>
        <strain evidence="7">NIH 2624 / FGSC A1156</strain>
    </source>
</reference>
<sequence>MGDYGPGVLPPKTNITDIPPPPSTARDEISVLVTGFGPFKTNLVNASYLIASSLPSSFDFPLEASSEDGITTRRVSIHVHPTPIPVAYSTVQSTLPSIIEDYVRTHGGRRPDIVIHMGIAATRSYYSVETQAHRDSYHMSDIKGRAGYEDGERIWRDLGLPPVLRPGRGSTTTQITSTSPSKQLLNPHPPDDDFLKSWKAFAAPGTDVRISHDAGRYLCEFIYYASMALAFREGHDRNVVFFHVPAGCNDADVQKGRDAAIALIQALIQRWIDQSV</sequence>
<feature type="region of interest" description="Disordered" evidence="5">
    <location>
        <begin position="1"/>
        <end position="23"/>
    </location>
</feature>
<proteinExistence type="inferred from homology"/>
<dbReference type="GeneID" id="4321772"/>
<dbReference type="HOGENOM" id="CLU_043960_0_0_1"/>
<evidence type="ECO:0000313" key="6">
    <source>
        <dbReference type="EMBL" id="EAU33604.1"/>
    </source>
</evidence>
<evidence type="ECO:0000256" key="5">
    <source>
        <dbReference type="SAM" id="MobiDB-lite"/>
    </source>
</evidence>
<dbReference type="RefSeq" id="XP_001215021.1">
    <property type="nucleotide sequence ID" value="XM_001215021.1"/>
</dbReference>
<keyword evidence="2" id="KW-0645">Protease</keyword>
<dbReference type="OrthoDB" id="407146at2759"/>
<dbReference type="PANTHER" id="PTHR23402">
    <property type="entry name" value="PROTEASE FAMILY C15 PYROGLUTAMYL-PEPTIDASE I-RELATED"/>
    <property type="match status" value="1"/>
</dbReference>
<keyword evidence="4" id="KW-0788">Thiol protease</keyword>
<evidence type="ECO:0000313" key="7">
    <source>
        <dbReference type="Proteomes" id="UP000007963"/>
    </source>
</evidence>
<gene>
    <name evidence="6" type="ORF">ATEG_05843</name>
</gene>
<name>Q0CKE1_ASPTN</name>
<evidence type="ECO:0000256" key="3">
    <source>
        <dbReference type="ARBA" id="ARBA00022801"/>
    </source>
</evidence>
<dbReference type="GO" id="GO:0008234">
    <property type="term" value="F:cysteine-type peptidase activity"/>
    <property type="evidence" value="ECO:0007669"/>
    <property type="project" value="UniProtKB-KW"/>
</dbReference>
<dbReference type="VEuPathDB" id="FungiDB:ATEG_05843"/>
<organism evidence="6 7">
    <name type="scientific">Aspergillus terreus (strain NIH 2624 / FGSC A1156)</name>
    <dbReference type="NCBI Taxonomy" id="341663"/>
    <lineage>
        <taxon>Eukaryota</taxon>
        <taxon>Fungi</taxon>
        <taxon>Dikarya</taxon>
        <taxon>Ascomycota</taxon>
        <taxon>Pezizomycotina</taxon>
        <taxon>Eurotiomycetes</taxon>
        <taxon>Eurotiomycetidae</taxon>
        <taxon>Eurotiales</taxon>
        <taxon>Aspergillaceae</taxon>
        <taxon>Aspergillus</taxon>
        <taxon>Aspergillus subgen. Circumdati</taxon>
    </lineage>
</organism>
<protein>
    <recommendedName>
        <fullName evidence="8">Pyroglutamyl peptidase type I</fullName>
    </recommendedName>
</protein>
<dbReference type="Proteomes" id="UP000007963">
    <property type="component" value="Unassembled WGS sequence"/>
</dbReference>
<comment type="similarity">
    <text evidence="1">Belongs to the peptidase C15 family.</text>
</comment>
<dbReference type="SUPFAM" id="SSF53182">
    <property type="entry name" value="Pyrrolidone carboxyl peptidase (pyroglutamate aminopeptidase)"/>
    <property type="match status" value="1"/>
</dbReference>
<dbReference type="PANTHER" id="PTHR23402:SF1">
    <property type="entry name" value="PYROGLUTAMYL-PEPTIDASE I"/>
    <property type="match status" value="1"/>
</dbReference>
<dbReference type="InterPro" id="IPR016125">
    <property type="entry name" value="Peptidase_C15-like"/>
</dbReference>
<dbReference type="InterPro" id="IPR036440">
    <property type="entry name" value="Peptidase_C15-like_sf"/>
</dbReference>
<dbReference type="Gene3D" id="3.40.630.20">
    <property type="entry name" value="Peptidase C15, pyroglutamyl peptidase I-like"/>
    <property type="match status" value="1"/>
</dbReference>
<evidence type="ECO:0000256" key="2">
    <source>
        <dbReference type="ARBA" id="ARBA00022670"/>
    </source>
</evidence>
<evidence type="ECO:0008006" key="8">
    <source>
        <dbReference type="Google" id="ProtNLM"/>
    </source>
</evidence>
<evidence type="ECO:0000256" key="1">
    <source>
        <dbReference type="ARBA" id="ARBA00006641"/>
    </source>
</evidence>
<dbReference type="AlphaFoldDB" id="Q0CKE1"/>
<dbReference type="eggNOG" id="KOG4755">
    <property type="taxonomic scope" value="Eukaryota"/>
</dbReference>
<accession>Q0CKE1</accession>
<dbReference type="EMBL" id="CH476601">
    <property type="protein sequence ID" value="EAU33604.1"/>
    <property type="molecule type" value="Genomic_DNA"/>
</dbReference>
<keyword evidence="3" id="KW-0378">Hydrolase</keyword>
<evidence type="ECO:0000256" key="4">
    <source>
        <dbReference type="ARBA" id="ARBA00022807"/>
    </source>
</evidence>
<dbReference type="GO" id="GO:0006508">
    <property type="term" value="P:proteolysis"/>
    <property type="evidence" value="ECO:0007669"/>
    <property type="project" value="UniProtKB-KW"/>
</dbReference>
<dbReference type="OMA" id="TWRSFAP"/>
<dbReference type="STRING" id="341663.Q0CKE1"/>